<feature type="non-terminal residue" evidence="2">
    <location>
        <position position="59"/>
    </location>
</feature>
<reference evidence="2" key="2">
    <citation type="submission" date="2016-06" db="EMBL/GenBank/DDBJ databases">
        <title>The genome of a short-lived fish provides insights into sex chromosome evolution and the genetic control of aging.</title>
        <authorList>
            <person name="Reichwald K."/>
            <person name="Felder M."/>
            <person name="Petzold A."/>
            <person name="Koch P."/>
            <person name="Groth M."/>
            <person name="Platzer M."/>
        </authorList>
    </citation>
    <scope>NUCLEOTIDE SEQUENCE</scope>
    <source>
        <tissue evidence="2">Brain</tissue>
    </source>
</reference>
<accession>A0A1A8I0R0</accession>
<dbReference type="AlphaFoldDB" id="A0A1A8I0R0"/>
<evidence type="ECO:0000313" key="2">
    <source>
        <dbReference type="EMBL" id="SBQ90480.1"/>
    </source>
</evidence>
<evidence type="ECO:0000256" key="1">
    <source>
        <dbReference type="SAM" id="MobiDB-lite"/>
    </source>
</evidence>
<sequence length="59" mass="6154">IILGQYGANQLSTDVKSLTNGTDFGSEDKQNPPRCPNRAAGFVSETVQSMSAPPAVISS</sequence>
<organism evidence="2">
    <name type="scientific">Nothobranchius kuhntae</name>
    <name type="common">Beira killifish</name>
    <dbReference type="NCBI Taxonomy" id="321403"/>
    <lineage>
        <taxon>Eukaryota</taxon>
        <taxon>Metazoa</taxon>
        <taxon>Chordata</taxon>
        <taxon>Craniata</taxon>
        <taxon>Vertebrata</taxon>
        <taxon>Euteleostomi</taxon>
        <taxon>Actinopterygii</taxon>
        <taxon>Neopterygii</taxon>
        <taxon>Teleostei</taxon>
        <taxon>Neoteleostei</taxon>
        <taxon>Acanthomorphata</taxon>
        <taxon>Ovalentaria</taxon>
        <taxon>Atherinomorphae</taxon>
        <taxon>Cyprinodontiformes</taxon>
        <taxon>Nothobranchiidae</taxon>
        <taxon>Nothobranchius</taxon>
    </lineage>
</organism>
<dbReference type="EMBL" id="HAED01004450">
    <property type="protein sequence ID" value="SBQ90480.1"/>
    <property type="molecule type" value="Transcribed_RNA"/>
</dbReference>
<name>A0A1A8I0R0_NOTKU</name>
<feature type="region of interest" description="Disordered" evidence="1">
    <location>
        <begin position="14"/>
        <end position="35"/>
    </location>
</feature>
<reference evidence="2" key="1">
    <citation type="submission" date="2016-05" db="EMBL/GenBank/DDBJ databases">
        <authorList>
            <person name="Lavstsen T."/>
            <person name="Jespersen J.S."/>
        </authorList>
    </citation>
    <scope>NUCLEOTIDE SEQUENCE</scope>
    <source>
        <tissue evidence="2">Brain</tissue>
    </source>
</reference>
<feature type="compositionally biased region" description="Polar residues" evidence="1">
    <location>
        <begin position="14"/>
        <end position="23"/>
    </location>
</feature>
<protein>
    <submittedName>
        <fullName evidence="2">Wdr45 like</fullName>
    </submittedName>
</protein>
<gene>
    <name evidence="2" type="primary">WDR45L</name>
</gene>
<proteinExistence type="predicted"/>
<feature type="non-terminal residue" evidence="2">
    <location>
        <position position="1"/>
    </location>
</feature>